<dbReference type="AlphaFoldDB" id="A0A222E9Q6"/>
<feature type="transmembrane region" description="Helical" evidence="1">
    <location>
        <begin position="9"/>
        <end position="32"/>
    </location>
</feature>
<feature type="transmembrane region" description="Helical" evidence="1">
    <location>
        <begin position="160"/>
        <end position="180"/>
    </location>
</feature>
<sequence>MHAAHPSPVLTRCAGALYLVIILCGLTAELLLRGPLLQGSPTEIAAAMTAHLPQLRLSLLADVIMLLADITLALVFFSLLRDRAPALARAALVFRLGQAVLIGASLMALASAPALLDDLPRMAVHLTDMHALGYDIGLILFGVNSLIMAYLLGLGATPRIITLGIAAAGLVYLTGSLLRLTAPGLSATFEPAYLVCILAESALCLWLLITGRI</sequence>
<feature type="transmembrane region" description="Helical" evidence="1">
    <location>
        <begin position="57"/>
        <end position="80"/>
    </location>
</feature>
<feature type="transmembrane region" description="Helical" evidence="1">
    <location>
        <begin position="136"/>
        <end position="153"/>
    </location>
</feature>
<dbReference type="OrthoDB" id="5421633at2"/>
<dbReference type="RefSeq" id="WP_094036628.1">
    <property type="nucleotide sequence ID" value="NZ_CP022540.1"/>
</dbReference>
<evidence type="ECO:0000256" key="1">
    <source>
        <dbReference type="SAM" id="Phobius"/>
    </source>
</evidence>
<reference evidence="2 3" key="1">
    <citation type="submission" date="2017-07" db="EMBL/GenBank/DDBJ databases">
        <title>Genome Sequence of Antarctobacter heliothermus Strain SMS3 Isolated from a culture of the Diatom Skeletonema marinoi.</title>
        <authorList>
            <person name="Topel M."/>
            <person name="Pinder M.I.M."/>
            <person name="Johansson O.N."/>
            <person name="Kourtchenko O."/>
            <person name="Godhe A."/>
            <person name="Clarke A.K."/>
        </authorList>
    </citation>
    <scope>NUCLEOTIDE SEQUENCE [LARGE SCALE GENOMIC DNA]</scope>
    <source>
        <strain evidence="2 3">SMS3</strain>
    </source>
</reference>
<accession>A0A222E9Q6</accession>
<keyword evidence="1" id="KW-0812">Transmembrane</keyword>
<keyword evidence="1" id="KW-0472">Membrane</keyword>
<evidence type="ECO:0008006" key="4">
    <source>
        <dbReference type="Google" id="ProtNLM"/>
    </source>
</evidence>
<protein>
    <recommendedName>
        <fullName evidence="4">DUF4386 domain-containing protein</fullName>
    </recommendedName>
</protein>
<evidence type="ECO:0000313" key="3">
    <source>
        <dbReference type="Proteomes" id="UP000203589"/>
    </source>
</evidence>
<dbReference type="KEGG" id="aht:ANTHELSMS3_04330"/>
<organism evidence="2 3">
    <name type="scientific">Antarctobacter heliothermus</name>
    <dbReference type="NCBI Taxonomy" id="74033"/>
    <lineage>
        <taxon>Bacteria</taxon>
        <taxon>Pseudomonadati</taxon>
        <taxon>Pseudomonadota</taxon>
        <taxon>Alphaproteobacteria</taxon>
        <taxon>Rhodobacterales</taxon>
        <taxon>Roseobacteraceae</taxon>
        <taxon>Antarctobacter</taxon>
    </lineage>
</organism>
<dbReference type="EMBL" id="CP022540">
    <property type="protein sequence ID" value="ASP22934.1"/>
    <property type="molecule type" value="Genomic_DNA"/>
</dbReference>
<keyword evidence="3" id="KW-1185">Reference proteome</keyword>
<proteinExistence type="predicted"/>
<feature type="transmembrane region" description="Helical" evidence="1">
    <location>
        <begin position="92"/>
        <end position="116"/>
    </location>
</feature>
<gene>
    <name evidence="2" type="ORF">ANTHELSMS3_04330</name>
</gene>
<dbReference type="Proteomes" id="UP000203589">
    <property type="component" value="Chromosome"/>
</dbReference>
<feature type="transmembrane region" description="Helical" evidence="1">
    <location>
        <begin position="192"/>
        <end position="209"/>
    </location>
</feature>
<keyword evidence="1" id="KW-1133">Transmembrane helix</keyword>
<name>A0A222E9Q6_9RHOB</name>
<evidence type="ECO:0000313" key="2">
    <source>
        <dbReference type="EMBL" id="ASP22934.1"/>
    </source>
</evidence>
<dbReference type="InterPro" id="IPR025495">
    <property type="entry name" value="DUF4386"/>
</dbReference>
<dbReference type="Pfam" id="PF14329">
    <property type="entry name" value="DUF4386"/>
    <property type="match status" value="1"/>
</dbReference>